<dbReference type="Proteomes" id="UP000238261">
    <property type="component" value="Unassembled WGS sequence"/>
</dbReference>
<comment type="caution">
    <text evidence="2">The sequence shown here is derived from an EMBL/GenBank/DDBJ whole genome shotgun (WGS) entry which is preliminary data.</text>
</comment>
<organism evidence="2 3">
    <name type="scientific">Xanthomonas hyacinthi</name>
    <dbReference type="NCBI Taxonomy" id="56455"/>
    <lineage>
        <taxon>Bacteria</taxon>
        <taxon>Pseudomonadati</taxon>
        <taxon>Pseudomonadota</taxon>
        <taxon>Gammaproteobacteria</taxon>
        <taxon>Lysobacterales</taxon>
        <taxon>Lysobacteraceae</taxon>
        <taxon>Xanthomonas</taxon>
    </lineage>
</organism>
<evidence type="ECO:0000313" key="2">
    <source>
        <dbReference type="EMBL" id="PPU99837.1"/>
    </source>
</evidence>
<reference evidence="3" key="1">
    <citation type="submission" date="2016-08" db="EMBL/GenBank/DDBJ databases">
        <authorList>
            <person name="Merda D."/>
            <person name="Briand M."/>
            <person name="Taghouti G."/>
            <person name="Carrere S."/>
            <person name="Gouzy J."/>
            <person name="Portier P."/>
            <person name="Jacques M.-A."/>
            <person name="Fischer-Le Saux M."/>
        </authorList>
    </citation>
    <scope>NUCLEOTIDE SEQUENCE [LARGE SCALE GENOMIC DNA]</scope>
    <source>
        <strain evidence="3">CFBP1156</strain>
    </source>
</reference>
<gene>
    <name evidence="2" type="ORF">XhyaCFBP1156_01385</name>
</gene>
<dbReference type="EMBL" id="MDEG01000001">
    <property type="protein sequence ID" value="PPU99837.1"/>
    <property type="molecule type" value="Genomic_DNA"/>
</dbReference>
<accession>A0A2S7F3C1</accession>
<keyword evidence="3" id="KW-1185">Reference proteome</keyword>
<evidence type="ECO:0000256" key="1">
    <source>
        <dbReference type="SAM" id="MobiDB-lite"/>
    </source>
</evidence>
<sequence>MSPDVQPRAVAAQQTGGDNHGATVPSALAMRSRLRSNAERKRTALLRELAGEHGAMQSHQGYANCW</sequence>
<proteinExistence type="predicted"/>
<evidence type="ECO:0000313" key="3">
    <source>
        <dbReference type="Proteomes" id="UP000238261"/>
    </source>
</evidence>
<dbReference type="AlphaFoldDB" id="A0A2S7F3C1"/>
<name>A0A2S7F3C1_9XANT</name>
<protein>
    <submittedName>
        <fullName evidence="2">Uncharacterized protein</fullName>
    </submittedName>
</protein>
<feature type="region of interest" description="Disordered" evidence="1">
    <location>
        <begin position="1"/>
        <end position="24"/>
    </location>
</feature>